<protein>
    <submittedName>
        <fullName evidence="1">Uncharacterized protein</fullName>
    </submittedName>
</protein>
<gene>
    <name evidence="1" type="ORF">ACFFIP_09950</name>
</gene>
<comment type="caution">
    <text evidence="1">The sequence shown here is derived from an EMBL/GenBank/DDBJ whole genome shotgun (WGS) entry which is preliminary data.</text>
</comment>
<sequence length="645" mass="75348">MLRNINYQRIFTLIDTISLLHYSSELADILSQSFNSIKPKSKVQSNDLYYWVCDQKELKNLLSEPSDQETDLDIFLYLYIHIVLKESIIKFQSKQQIDNLLKVDSMSTTSVLVREELGFSISSYLIRTGGMSWRKLSNNSDSRDWTSIFFLSNLLPFSELQIAELGHWIGEIVKNNERDMALQSIGKSIKEWATYSTEDTKNFEDEIPKILTNQYSKQFLPAIMQGLRARQEKNLQYYIDLFAENVSDDSTYEILHAIGSTLRQENTERNDYFTYITEKRNSGSLKAEGFIRLCSRFRYLSRDVLEYVTSVLNSNDINIYLAAVDLLFHNEEIVDMCWYKNTVMSIIKVGDKDLTGWQQTLLSGVIEKDTNFAYELLHSRISNLGGSHFLKDAFRNIAEKDPSLFRTYFISWLNSDNPLIHKAILQISALSMSEQIFQMPKDVFQNYRKAELIYIGGKMVGYIYSQKPLQHSLLSLIKSIQTKEDHLTNNFTFLLSDYLVYNYRSTLKIIKEELKNKSLNKFAKSIFQSTLKEYEAYFKSLDQIDGLKEIRPNSKLVQLRRFYEKKQFGSIPKRENSFLNFAKETQVNAHRWAIRRQGVSKHEASDMGKISYEMEFPSGEILSPVYQESIRREMQLLRKDEINID</sequence>
<organism evidence="1 2">
    <name type="scientific">Fontibacter flavus</name>
    <dbReference type="NCBI Taxonomy" id="654838"/>
    <lineage>
        <taxon>Bacteria</taxon>
        <taxon>Pseudomonadati</taxon>
        <taxon>Bacteroidota</taxon>
        <taxon>Cytophagia</taxon>
        <taxon>Cytophagales</taxon>
        <taxon>Cyclobacteriaceae</taxon>
        <taxon>Fontibacter</taxon>
    </lineage>
</organism>
<reference evidence="1 2" key="1">
    <citation type="submission" date="2024-09" db="EMBL/GenBank/DDBJ databases">
        <authorList>
            <person name="Sun Q."/>
            <person name="Mori K."/>
        </authorList>
    </citation>
    <scope>NUCLEOTIDE SEQUENCE [LARGE SCALE GENOMIC DNA]</scope>
    <source>
        <strain evidence="1 2">CCM 7650</strain>
    </source>
</reference>
<evidence type="ECO:0000313" key="1">
    <source>
        <dbReference type="EMBL" id="MFC0263004.1"/>
    </source>
</evidence>
<accession>A0ABV6FTS0</accession>
<keyword evidence="2" id="KW-1185">Reference proteome</keyword>
<dbReference type="RefSeq" id="WP_382387466.1">
    <property type="nucleotide sequence ID" value="NZ_JBHLWI010000028.1"/>
</dbReference>
<proteinExistence type="predicted"/>
<dbReference type="EMBL" id="JBHLWI010000028">
    <property type="protein sequence ID" value="MFC0263004.1"/>
    <property type="molecule type" value="Genomic_DNA"/>
</dbReference>
<evidence type="ECO:0000313" key="2">
    <source>
        <dbReference type="Proteomes" id="UP001589797"/>
    </source>
</evidence>
<name>A0ABV6FTS0_9BACT</name>
<dbReference type="Proteomes" id="UP001589797">
    <property type="component" value="Unassembled WGS sequence"/>
</dbReference>